<evidence type="ECO:0000256" key="1">
    <source>
        <dbReference type="SAM" id="SignalP"/>
    </source>
</evidence>
<dbReference type="Proteomes" id="UP001145087">
    <property type="component" value="Unassembled WGS sequence"/>
</dbReference>
<accession>A0A9X3F5Q3</accession>
<dbReference type="PROSITE" id="PS51257">
    <property type="entry name" value="PROKAR_LIPOPROTEIN"/>
    <property type="match status" value="1"/>
</dbReference>
<evidence type="ECO:0000313" key="3">
    <source>
        <dbReference type="EMBL" id="MCY1721054.1"/>
    </source>
</evidence>
<dbReference type="Pfam" id="PF10988">
    <property type="entry name" value="DUF2807"/>
    <property type="match status" value="1"/>
</dbReference>
<comment type="caution">
    <text evidence="3">The sequence shown here is derived from an EMBL/GenBank/DDBJ whole genome shotgun (WGS) entry which is preliminary data.</text>
</comment>
<keyword evidence="4" id="KW-1185">Reference proteome</keyword>
<keyword evidence="1" id="KW-0732">Signal</keyword>
<feature type="chain" id="PRO_5040740045" evidence="1">
    <location>
        <begin position="23"/>
        <end position="238"/>
    </location>
</feature>
<feature type="signal peptide" evidence="1">
    <location>
        <begin position="1"/>
        <end position="22"/>
    </location>
</feature>
<organism evidence="3 4">
    <name type="scientific">Draconibacterium aestuarii</name>
    <dbReference type="NCBI Taxonomy" id="2998507"/>
    <lineage>
        <taxon>Bacteria</taxon>
        <taxon>Pseudomonadati</taxon>
        <taxon>Bacteroidota</taxon>
        <taxon>Bacteroidia</taxon>
        <taxon>Marinilabiliales</taxon>
        <taxon>Prolixibacteraceae</taxon>
        <taxon>Draconibacterium</taxon>
    </lineage>
</organism>
<dbReference type="InterPro" id="IPR021255">
    <property type="entry name" value="DUF2807"/>
</dbReference>
<dbReference type="Gene3D" id="2.160.20.120">
    <property type="match status" value="1"/>
</dbReference>
<evidence type="ECO:0000313" key="4">
    <source>
        <dbReference type="Proteomes" id="UP001145087"/>
    </source>
</evidence>
<dbReference type="RefSeq" id="WP_343333388.1">
    <property type="nucleotide sequence ID" value="NZ_JAPOHD010000027.1"/>
</dbReference>
<name>A0A9X3F5Q3_9BACT</name>
<reference evidence="3" key="1">
    <citation type="submission" date="2022-11" db="EMBL/GenBank/DDBJ databases">
        <title>Marilongibacter aestuarii gen. nov., sp. nov., isolated from tidal flat sediment.</title>
        <authorList>
            <person name="Jiayan W."/>
        </authorList>
    </citation>
    <scope>NUCLEOTIDE SEQUENCE</scope>
    <source>
        <strain evidence="3">Z1-6</strain>
    </source>
</reference>
<dbReference type="AlphaFoldDB" id="A0A9X3F5Q3"/>
<proteinExistence type="predicted"/>
<feature type="domain" description="Putative auto-transporter adhesin head GIN" evidence="2">
    <location>
        <begin position="41"/>
        <end position="221"/>
    </location>
</feature>
<protein>
    <submittedName>
        <fullName evidence="3">DUF2807 domain-containing protein</fullName>
    </submittedName>
</protein>
<evidence type="ECO:0000259" key="2">
    <source>
        <dbReference type="Pfam" id="PF10988"/>
    </source>
</evidence>
<sequence length="238" mass="25290">MKQSAIILSAILLAFFSTSCIFSPSIKGNGNVVQEIRNVGDFDEIKVSRGMNVYISQGEPTKITVKADENLLEVIETDTNGGVLEITTKSTIRNATEKKVYITTPNLVMLKSFAGSNIYSETTINTDELEISASAGSNISLDINTKKLVVSANAGSNISLYGEAKSFEGKVSSGSNIKATKLTTQNGKAKASSGANIWLTTENSLNAHASSGGNIFYYGKPENTEIEKSSGGNVINKN</sequence>
<gene>
    <name evidence="3" type="ORF">OU798_11920</name>
</gene>
<dbReference type="EMBL" id="JAPOHD010000027">
    <property type="protein sequence ID" value="MCY1721054.1"/>
    <property type="molecule type" value="Genomic_DNA"/>
</dbReference>